<protein>
    <submittedName>
        <fullName evidence="1">Uncharacterized protein</fullName>
    </submittedName>
</protein>
<gene>
    <name evidence="1" type="ORF">S06H3_07775</name>
</gene>
<dbReference type="EMBL" id="BARV01003193">
    <property type="protein sequence ID" value="GAI00391.1"/>
    <property type="molecule type" value="Genomic_DNA"/>
</dbReference>
<proteinExistence type="predicted"/>
<evidence type="ECO:0000313" key="1">
    <source>
        <dbReference type="EMBL" id="GAI00391.1"/>
    </source>
</evidence>
<feature type="non-terminal residue" evidence="1">
    <location>
        <position position="1"/>
    </location>
</feature>
<sequence>SARKRLTRCEKNIKEKISDWAKRFNIDKNLWYVWKNPGKTLAFLGTHPLSEKEDQQAVHILTDLGGESEPIMKDERSLMKLLANNALYGIRLYVLLGDKRDQREEIRQHIHNELVLD</sequence>
<comment type="caution">
    <text evidence="1">The sequence shown here is derived from an EMBL/GenBank/DDBJ whole genome shotgun (WGS) entry which is preliminary data.</text>
</comment>
<dbReference type="AlphaFoldDB" id="X1L3C7"/>
<accession>X1L3C7</accession>
<name>X1L3C7_9ZZZZ</name>
<organism evidence="1">
    <name type="scientific">marine sediment metagenome</name>
    <dbReference type="NCBI Taxonomy" id="412755"/>
    <lineage>
        <taxon>unclassified sequences</taxon>
        <taxon>metagenomes</taxon>
        <taxon>ecological metagenomes</taxon>
    </lineage>
</organism>
<reference evidence="1" key="1">
    <citation type="journal article" date="2014" name="Front. Microbiol.">
        <title>High frequency of phylogenetically diverse reductive dehalogenase-homologous genes in deep subseafloor sedimentary metagenomes.</title>
        <authorList>
            <person name="Kawai M."/>
            <person name="Futagami T."/>
            <person name="Toyoda A."/>
            <person name="Takaki Y."/>
            <person name="Nishi S."/>
            <person name="Hori S."/>
            <person name="Arai W."/>
            <person name="Tsubouchi T."/>
            <person name="Morono Y."/>
            <person name="Uchiyama I."/>
            <person name="Ito T."/>
            <person name="Fujiyama A."/>
            <person name="Inagaki F."/>
            <person name="Takami H."/>
        </authorList>
    </citation>
    <scope>NUCLEOTIDE SEQUENCE</scope>
    <source>
        <strain evidence="1">Expedition CK06-06</strain>
    </source>
</reference>